<proteinExistence type="predicted"/>
<gene>
    <name evidence="1" type="ORF">PVAP13_9NG467642</name>
</gene>
<dbReference type="EMBL" id="CM029054">
    <property type="protein sequence ID" value="KAG2539272.1"/>
    <property type="molecule type" value="Genomic_DNA"/>
</dbReference>
<reference evidence="1" key="1">
    <citation type="submission" date="2020-05" db="EMBL/GenBank/DDBJ databases">
        <title>WGS assembly of Panicum virgatum.</title>
        <authorList>
            <person name="Lovell J.T."/>
            <person name="Jenkins J."/>
            <person name="Shu S."/>
            <person name="Juenger T.E."/>
            <person name="Schmutz J."/>
        </authorList>
    </citation>
    <scope>NUCLEOTIDE SEQUENCE</scope>
    <source>
        <strain evidence="1">AP13</strain>
    </source>
</reference>
<dbReference type="Proteomes" id="UP000823388">
    <property type="component" value="Chromosome 9N"/>
</dbReference>
<accession>A0A8T0MT14</accession>
<evidence type="ECO:0000313" key="1">
    <source>
        <dbReference type="EMBL" id="KAG2539272.1"/>
    </source>
</evidence>
<protein>
    <submittedName>
        <fullName evidence="1">Uncharacterized protein</fullName>
    </submittedName>
</protein>
<evidence type="ECO:0000313" key="2">
    <source>
        <dbReference type="Proteomes" id="UP000823388"/>
    </source>
</evidence>
<name>A0A8T0MT14_PANVG</name>
<dbReference type="AlphaFoldDB" id="A0A8T0MT14"/>
<organism evidence="1 2">
    <name type="scientific">Panicum virgatum</name>
    <name type="common">Blackwell switchgrass</name>
    <dbReference type="NCBI Taxonomy" id="38727"/>
    <lineage>
        <taxon>Eukaryota</taxon>
        <taxon>Viridiplantae</taxon>
        <taxon>Streptophyta</taxon>
        <taxon>Embryophyta</taxon>
        <taxon>Tracheophyta</taxon>
        <taxon>Spermatophyta</taxon>
        <taxon>Magnoliopsida</taxon>
        <taxon>Liliopsida</taxon>
        <taxon>Poales</taxon>
        <taxon>Poaceae</taxon>
        <taxon>PACMAD clade</taxon>
        <taxon>Panicoideae</taxon>
        <taxon>Panicodae</taxon>
        <taxon>Paniceae</taxon>
        <taxon>Panicinae</taxon>
        <taxon>Panicum</taxon>
        <taxon>Panicum sect. Hiantes</taxon>
    </lineage>
</organism>
<comment type="caution">
    <text evidence="1">The sequence shown here is derived from an EMBL/GenBank/DDBJ whole genome shotgun (WGS) entry which is preliminary data.</text>
</comment>
<keyword evidence="2" id="KW-1185">Reference proteome</keyword>
<sequence>MLHVMMGSLLHQFEWELPELERGVDMIEKYGLVLSMASPIHAIAKKKQQ</sequence>